<evidence type="ECO:0000313" key="2">
    <source>
        <dbReference type="EMBL" id="MFD0927468.1"/>
    </source>
</evidence>
<dbReference type="SUPFAM" id="SSF51905">
    <property type="entry name" value="FAD/NAD(P)-binding domain"/>
    <property type="match status" value="1"/>
</dbReference>
<reference evidence="3" key="1">
    <citation type="journal article" date="2019" name="Int. J. Syst. Evol. Microbiol.">
        <title>The Global Catalogue of Microorganisms (GCM) 10K type strain sequencing project: providing services to taxonomists for standard genome sequencing and annotation.</title>
        <authorList>
            <consortium name="The Broad Institute Genomics Platform"/>
            <consortium name="The Broad Institute Genome Sequencing Center for Infectious Disease"/>
            <person name="Wu L."/>
            <person name="Ma J."/>
        </authorList>
    </citation>
    <scope>NUCLEOTIDE SEQUENCE [LARGE SCALE GENOMIC DNA]</scope>
    <source>
        <strain evidence="3">CCUG 50873</strain>
    </source>
</reference>
<feature type="domain" description="Amine oxidase" evidence="1">
    <location>
        <begin position="27"/>
        <end position="311"/>
    </location>
</feature>
<dbReference type="PANTHER" id="PTHR42923">
    <property type="entry name" value="PROTOPORPHYRINOGEN OXIDASE"/>
    <property type="match status" value="1"/>
</dbReference>
<dbReference type="InterPro" id="IPR002937">
    <property type="entry name" value="Amino_oxidase"/>
</dbReference>
<name>A0ABW3GB95_9NOCA</name>
<dbReference type="PANTHER" id="PTHR42923:SF17">
    <property type="entry name" value="AMINE OXIDASE DOMAIN-CONTAINING PROTEIN"/>
    <property type="match status" value="1"/>
</dbReference>
<dbReference type="Pfam" id="PF01593">
    <property type="entry name" value="Amino_oxidase"/>
    <property type="match status" value="1"/>
</dbReference>
<dbReference type="Gene3D" id="3.50.50.60">
    <property type="entry name" value="FAD/NAD(P)-binding domain"/>
    <property type="match status" value="1"/>
</dbReference>
<gene>
    <name evidence="2" type="ORF">ACFQ04_17140</name>
</gene>
<protein>
    <submittedName>
        <fullName evidence="2">NAD(P)/FAD-dependent oxidoreductase</fullName>
    </submittedName>
</protein>
<dbReference type="InterPro" id="IPR050464">
    <property type="entry name" value="Zeta_carotene_desat/Oxidored"/>
</dbReference>
<proteinExistence type="predicted"/>
<dbReference type="InterPro" id="IPR036188">
    <property type="entry name" value="FAD/NAD-bd_sf"/>
</dbReference>
<keyword evidence="3" id="KW-1185">Reference proteome</keyword>
<organism evidence="2 3">
    <name type="scientific">Williamsia deligens</name>
    <dbReference type="NCBI Taxonomy" id="321325"/>
    <lineage>
        <taxon>Bacteria</taxon>
        <taxon>Bacillati</taxon>
        <taxon>Actinomycetota</taxon>
        <taxon>Actinomycetes</taxon>
        <taxon>Mycobacteriales</taxon>
        <taxon>Nocardiaceae</taxon>
        <taxon>Williamsia</taxon>
    </lineage>
</organism>
<dbReference type="EMBL" id="JBHTIL010000006">
    <property type="protein sequence ID" value="MFD0927468.1"/>
    <property type="molecule type" value="Genomic_DNA"/>
</dbReference>
<comment type="caution">
    <text evidence="2">The sequence shown here is derived from an EMBL/GenBank/DDBJ whole genome shotgun (WGS) entry which is preliminary data.</text>
</comment>
<accession>A0ABW3GB95</accession>
<evidence type="ECO:0000259" key="1">
    <source>
        <dbReference type="Pfam" id="PF01593"/>
    </source>
</evidence>
<evidence type="ECO:0000313" key="3">
    <source>
        <dbReference type="Proteomes" id="UP001597068"/>
    </source>
</evidence>
<sequence>MWKARNAVITENTVRRDTTVAVVGSGVSGLTAAHVLRSTHHVTLFEADTRLGGHAHTHQVPGPDGDIAVDTGFIVHNEETYPLLRRLFDELGVATQPTEMSMSIRDPRGGLEYAGGRGAGGILAQPWRLADPRFVGMLVQIKQFHRAAARFLDESDDTDLTTFGDFLAGHRFGTFFRRHYAVPLVSCVWSSGTGSALDYPARYLFAFLRNHGMLSVTGSPQWFTVTGGSNEYVRRVAAGLDEVRTGCPVTRVSRTDPDAAGGVLVTDAHGATQRFDKVVIATHPDQALGMLADPDADEKAVLSAFRYSPNQAVLHTDTTMLPRSPRARASWNYLVPTDAPGVDSPPVVTYWMNRLQDLPGDTDYLVTLNATDRIDPASIIAVMDYAHPLYTPAAVAAQTALPEIGSDVTAFAGAYHGWGFHEDGCRSGVAAAARLGVRW</sequence>
<dbReference type="Proteomes" id="UP001597068">
    <property type="component" value="Unassembled WGS sequence"/>
</dbReference>
<dbReference type="RefSeq" id="WP_253649053.1">
    <property type="nucleotide sequence ID" value="NZ_BAAAMO010000007.1"/>
</dbReference>